<accession>A0A937DGN5</accession>
<keyword evidence="3" id="KW-1185">Reference proteome</keyword>
<evidence type="ECO:0000313" key="2">
    <source>
        <dbReference type="EMBL" id="MBL0764973.1"/>
    </source>
</evidence>
<dbReference type="AlphaFoldDB" id="A0A937DGN5"/>
<evidence type="ECO:0000313" key="3">
    <source>
        <dbReference type="Proteomes" id="UP000642920"/>
    </source>
</evidence>
<comment type="caution">
    <text evidence="2">The sequence shown here is derived from an EMBL/GenBank/DDBJ whole genome shotgun (WGS) entry which is preliminary data.</text>
</comment>
<gene>
    <name evidence="2" type="ORF">JKP34_06900</name>
</gene>
<sequence length="176" mass="21226">MTEEQRKMLLDWMRKIHQLEYAHRFESLKWEKRRNYTGLGAFILSTIIAFSFRFPKLSPETYELLPTFLHHNYFIAITSFIVAILTGYQTFTKPNEKALTHKNTGSNYEKLRHRIEFILTTEFLEWELKKRIEMIKEEWEGLDAINVSKKHFDEGKQKVKSFNKYPKELDFLPDIE</sequence>
<feature type="transmembrane region" description="Helical" evidence="1">
    <location>
        <begin position="36"/>
        <end position="53"/>
    </location>
</feature>
<keyword evidence="1" id="KW-0812">Transmembrane</keyword>
<protein>
    <submittedName>
        <fullName evidence="2">SLATT domain-containing protein</fullName>
    </submittedName>
</protein>
<dbReference type="NCBIfam" id="NF033632">
    <property type="entry name" value="SLATT_4"/>
    <property type="match status" value="1"/>
</dbReference>
<evidence type="ECO:0000256" key="1">
    <source>
        <dbReference type="SAM" id="Phobius"/>
    </source>
</evidence>
<proteinExistence type="predicted"/>
<keyword evidence="1" id="KW-0472">Membrane</keyword>
<keyword evidence="1" id="KW-1133">Transmembrane helix</keyword>
<reference evidence="2" key="1">
    <citation type="submission" date="2021-01" db="EMBL/GenBank/DDBJ databases">
        <title>Marivirga sp. nov., isolated from intertidal surface sediments.</title>
        <authorList>
            <person name="Zhang M."/>
        </authorList>
    </citation>
    <scope>NUCLEOTIDE SEQUENCE</scope>
    <source>
        <strain evidence="2">SM1354</strain>
    </source>
</reference>
<dbReference type="RefSeq" id="WP_201919045.1">
    <property type="nucleotide sequence ID" value="NZ_JAERQG010000001.1"/>
</dbReference>
<name>A0A937DGN5_9BACT</name>
<feature type="transmembrane region" description="Helical" evidence="1">
    <location>
        <begin position="73"/>
        <end position="91"/>
    </location>
</feature>
<dbReference type="EMBL" id="JAERQG010000001">
    <property type="protein sequence ID" value="MBL0764973.1"/>
    <property type="molecule type" value="Genomic_DNA"/>
</dbReference>
<organism evidence="2 3">
    <name type="scientific">Marivirga atlantica</name>
    <dbReference type="NCBI Taxonomy" id="1548457"/>
    <lineage>
        <taxon>Bacteria</taxon>
        <taxon>Pseudomonadati</taxon>
        <taxon>Bacteroidota</taxon>
        <taxon>Cytophagia</taxon>
        <taxon>Cytophagales</taxon>
        <taxon>Marivirgaceae</taxon>
        <taxon>Marivirga</taxon>
    </lineage>
</organism>
<dbReference type="Proteomes" id="UP000642920">
    <property type="component" value="Unassembled WGS sequence"/>
</dbReference>